<comment type="subcellular location">
    <subcellularLocation>
        <location evidence="1">Periplasm</location>
    </subcellularLocation>
</comment>
<reference evidence="6 7" key="1">
    <citation type="submission" date="2021-04" db="EMBL/GenBank/DDBJ databases">
        <title>Whole genome sequence of Jiella sp. KSK16Y-1.</title>
        <authorList>
            <person name="Tuo L."/>
        </authorList>
    </citation>
    <scope>NUCLEOTIDE SEQUENCE [LARGE SCALE GENOMIC DNA]</scope>
    <source>
        <strain evidence="6 7">KSK16Y-1</strain>
    </source>
</reference>
<dbReference type="Gene3D" id="3.40.190.10">
    <property type="entry name" value="Periplasmic binding protein-like II"/>
    <property type="match status" value="2"/>
</dbReference>
<evidence type="ECO:0000259" key="5">
    <source>
        <dbReference type="SMART" id="SM00062"/>
    </source>
</evidence>
<evidence type="ECO:0000256" key="2">
    <source>
        <dbReference type="ARBA" id="ARBA00010742"/>
    </source>
</evidence>
<dbReference type="InterPro" id="IPR010068">
    <property type="entry name" value="Peri-bd_TauA"/>
</dbReference>
<comment type="similarity">
    <text evidence="2">Belongs to the bacterial solute-binding protein SsuA/TauA family.</text>
</comment>
<feature type="chain" id="PRO_5047172450" evidence="4">
    <location>
        <begin position="26"/>
        <end position="332"/>
    </location>
</feature>
<dbReference type="InterPro" id="IPR015168">
    <property type="entry name" value="SsuA/THI5"/>
</dbReference>
<feature type="domain" description="Solute-binding protein family 3/N-terminal" evidence="5">
    <location>
        <begin position="28"/>
        <end position="245"/>
    </location>
</feature>
<proteinExistence type="inferred from homology"/>
<gene>
    <name evidence="6" type="primary">tauA</name>
    <name evidence="6" type="ORF">J6595_19135</name>
</gene>
<dbReference type="PANTHER" id="PTHR30024">
    <property type="entry name" value="ALIPHATIC SULFONATES-BINDING PROTEIN-RELATED"/>
    <property type="match status" value="1"/>
</dbReference>
<evidence type="ECO:0000256" key="3">
    <source>
        <dbReference type="ARBA" id="ARBA00022729"/>
    </source>
</evidence>
<name>A0ABS4BNJ7_9HYPH</name>
<evidence type="ECO:0000256" key="1">
    <source>
        <dbReference type="ARBA" id="ARBA00004418"/>
    </source>
</evidence>
<evidence type="ECO:0000313" key="6">
    <source>
        <dbReference type="EMBL" id="MBP0617705.1"/>
    </source>
</evidence>
<dbReference type="NCBIfam" id="TIGR01729">
    <property type="entry name" value="taurine_ABC_bnd"/>
    <property type="match status" value="1"/>
</dbReference>
<dbReference type="SMART" id="SM00062">
    <property type="entry name" value="PBPb"/>
    <property type="match status" value="1"/>
</dbReference>
<evidence type="ECO:0000313" key="7">
    <source>
        <dbReference type="Proteomes" id="UP000678276"/>
    </source>
</evidence>
<dbReference type="Pfam" id="PF09084">
    <property type="entry name" value="NMT1"/>
    <property type="match status" value="1"/>
</dbReference>
<organism evidence="6 7">
    <name type="scientific">Jiella mangrovi</name>
    <dbReference type="NCBI Taxonomy" id="2821407"/>
    <lineage>
        <taxon>Bacteria</taxon>
        <taxon>Pseudomonadati</taxon>
        <taxon>Pseudomonadota</taxon>
        <taxon>Alphaproteobacteria</taxon>
        <taxon>Hyphomicrobiales</taxon>
        <taxon>Aurantimonadaceae</taxon>
        <taxon>Jiella</taxon>
    </lineage>
</organism>
<sequence length="332" mass="34679">MLKKLAAVLSASLAMASLSAGVAGAQETVIVGHFGNPTPDQVAAADKKFEAATGWTIDWRKFSAGTDVIAAMASGDVNVAELGSSPLAIAATQGVDLQMFMVAEVIGTAESLIVRNGSGIKTLADLKGKRIGVPIGSTSHFSLMGALKHAGIDAGDVTIMNMSPDQLVAAWQQGAIDAGFVWEPAQGKLLEDGTRLVGADQTAEWGYPTFDAWVVNKDFAEKHKDAMIAFTKTMAEANGAYLADPAKWTADSEPVKIIAERTGAAPDQVPAVLSGYTFLPLKEQIDSGWLGEKGAAAIASTAEFLKSANRIDTVAKDYSPFVTDEYAKAAAK</sequence>
<dbReference type="SUPFAM" id="SSF53850">
    <property type="entry name" value="Periplasmic binding protein-like II"/>
    <property type="match status" value="1"/>
</dbReference>
<accession>A0ABS4BNJ7</accession>
<dbReference type="PANTHER" id="PTHR30024:SF47">
    <property type="entry name" value="TAURINE-BINDING PERIPLASMIC PROTEIN"/>
    <property type="match status" value="1"/>
</dbReference>
<comment type="caution">
    <text evidence="6">The sequence shown here is derived from an EMBL/GenBank/DDBJ whole genome shotgun (WGS) entry which is preliminary data.</text>
</comment>
<dbReference type="Proteomes" id="UP000678276">
    <property type="component" value="Unassembled WGS sequence"/>
</dbReference>
<feature type="signal peptide" evidence="4">
    <location>
        <begin position="1"/>
        <end position="25"/>
    </location>
</feature>
<keyword evidence="7" id="KW-1185">Reference proteome</keyword>
<evidence type="ECO:0000256" key="4">
    <source>
        <dbReference type="SAM" id="SignalP"/>
    </source>
</evidence>
<dbReference type="EMBL" id="JAGJCF010000019">
    <property type="protein sequence ID" value="MBP0617705.1"/>
    <property type="molecule type" value="Genomic_DNA"/>
</dbReference>
<dbReference type="InterPro" id="IPR001638">
    <property type="entry name" value="Solute-binding_3/MltF_N"/>
</dbReference>
<dbReference type="RefSeq" id="WP_209596739.1">
    <property type="nucleotide sequence ID" value="NZ_JAGJCF010000019.1"/>
</dbReference>
<keyword evidence="3 4" id="KW-0732">Signal</keyword>
<protein>
    <submittedName>
        <fullName evidence="6">Taurine ABC transporter substrate-binding protein</fullName>
    </submittedName>
</protein>